<dbReference type="PANTHER" id="PTHR10000">
    <property type="entry name" value="PHOSPHOSERINE PHOSPHATASE"/>
    <property type="match status" value="1"/>
</dbReference>
<dbReference type="InterPro" id="IPR006379">
    <property type="entry name" value="HAD-SF_hydro_IIB"/>
</dbReference>
<dbReference type="OrthoDB" id="9807797at2"/>
<proteinExistence type="predicted"/>
<dbReference type="AlphaFoldDB" id="A0A2R5HF06"/>
<dbReference type="EMBL" id="BFFO01000004">
    <property type="protein sequence ID" value="GBG96612.1"/>
    <property type="molecule type" value="Genomic_DNA"/>
</dbReference>
<dbReference type="GO" id="GO:0016791">
    <property type="term" value="F:phosphatase activity"/>
    <property type="evidence" value="ECO:0007669"/>
    <property type="project" value="TreeGrafter"/>
</dbReference>
<dbReference type="CDD" id="cd07517">
    <property type="entry name" value="HAD_HPP"/>
    <property type="match status" value="1"/>
</dbReference>
<comment type="caution">
    <text evidence="1">The sequence shown here is derived from an EMBL/GenBank/DDBJ whole genome shotgun (WGS) entry which is preliminary data.</text>
</comment>
<sequence>MTDLLDKASKIKIIFFDIDDTLRVKTTSFMPESIKRVFSALKAKDILTGIATGRNLYGVVPEIRALNPDFLVTINGAYVEDGKHQPIYQQSFSDELVEGIVDWMKAEKSDYAYVAADDLRVSAWNDLIDEAIQPIYGTLKVEPDYYQSEKVYQMLTFSDHDDKIKLPESLVKEVRLVRWHEHSSDIVPVEGSKAIGCQKVLDQLGLKPEEAMNFGDGLNDRELFDWAGLSVAMEVSHPEILEKADYITDKVENDGILKALQELKIID</sequence>
<dbReference type="RefSeq" id="WP_109245592.1">
    <property type="nucleotide sequence ID" value="NZ_BFFO01000004.1"/>
</dbReference>
<dbReference type="Gene3D" id="3.40.50.1000">
    <property type="entry name" value="HAD superfamily/HAD-like"/>
    <property type="match status" value="1"/>
</dbReference>
<reference evidence="1 2" key="1">
    <citation type="journal article" date="2018" name="Genome Announc.">
        <title>Draft Genome Sequence of Lactococcus sp. Strain NtB2 (JCM 32569), Isolated from the Gut of the Higher Termite Nasutitermes takasagoensis.</title>
        <authorList>
            <person name="Noda S."/>
            <person name="Aihara C."/>
            <person name="Yuki M."/>
            <person name="Ohkuma M."/>
        </authorList>
    </citation>
    <scope>NUCLEOTIDE SEQUENCE [LARGE SCALE GENOMIC DNA]</scope>
    <source>
        <strain evidence="1 2">NtB2</strain>
    </source>
</reference>
<dbReference type="SFLD" id="SFLDS00003">
    <property type="entry name" value="Haloacid_Dehalogenase"/>
    <property type="match status" value="1"/>
</dbReference>
<evidence type="ECO:0000313" key="2">
    <source>
        <dbReference type="Proteomes" id="UP000245021"/>
    </source>
</evidence>
<dbReference type="PANTHER" id="PTHR10000:SF25">
    <property type="entry name" value="PHOSPHATASE YKRA-RELATED"/>
    <property type="match status" value="1"/>
</dbReference>
<evidence type="ECO:0000313" key="1">
    <source>
        <dbReference type="EMBL" id="GBG96612.1"/>
    </source>
</evidence>
<organism evidence="1 2">
    <name type="scientific">Lactococcus termiticola</name>
    <dbReference type="NCBI Taxonomy" id="2169526"/>
    <lineage>
        <taxon>Bacteria</taxon>
        <taxon>Bacillati</taxon>
        <taxon>Bacillota</taxon>
        <taxon>Bacilli</taxon>
        <taxon>Lactobacillales</taxon>
        <taxon>Streptococcaceae</taxon>
        <taxon>Lactococcus</taxon>
    </lineage>
</organism>
<dbReference type="Gene3D" id="3.30.1240.10">
    <property type="match status" value="1"/>
</dbReference>
<dbReference type="Proteomes" id="UP000245021">
    <property type="component" value="Unassembled WGS sequence"/>
</dbReference>
<protein>
    <submittedName>
        <fullName evidence="1">Haloacid dehalogenase</fullName>
    </submittedName>
</protein>
<gene>
    <name evidence="1" type="primary">cof_3</name>
    <name evidence="1" type="ORF">NtB2_00736</name>
</gene>
<dbReference type="Pfam" id="PF08282">
    <property type="entry name" value="Hydrolase_3"/>
    <property type="match status" value="1"/>
</dbReference>
<dbReference type="SUPFAM" id="SSF56784">
    <property type="entry name" value="HAD-like"/>
    <property type="match status" value="1"/>
</dbReference>
<dbReference type="GO" id="GO:0000287">
    <property type="term" value="F:magnesium ion binding"/>
    <property type="evidence" value="ECO:0007669"/>
    <property type="project" value="TreeGrafter"/>
</dbReference>
<keyword evidence="2" id="KW-1185">Reference proteome</keyword>
<dbReference type="NCBIfam" id="TIGR01484">
    <property type="entry name" value="HAD-SF-IIB"/>
    <property type="match status" value="1"/>
</dbReference>
<name>A0A2R5HF06_9LACT</name>
<dbReference type="NCBIfam" id="TIGR00099">
    <property type="entry name" value="Cof-subfamily"/>
    <property type="match status" value="1"/>
</dbReference>
<dbReference type="SFLD" id="SFLDG01140">
    <property type="entry name" value="C2.B:_Phosphomannomutase_and_P"/>
    <property type="match status" value="1"/>
</dbReference>
<dbReference type="GO" id="GO:0005829">
    <property type="term" value="C:cytosol"/>
    <property type="evidence" value="ECO:0007669"/>
    <property type="project" value="TreeGrafter"/>
</dbReference>
<dbReference type="InterPro" id="IPR000150">
    <property type="entry name" value="Cof"/>
</dbReference>
<dbReference type="InterPro" id="IPR023214">
    <property type="entry name" value="HAD_sf"/>
</dbReference>
<dbReference type="InterPro" id="IPR036412">
    <property type="entry name" value="HAD-like_sf"/>
</dbReference>
<accession>A0A2R5HF06</accession>
<dbReference type="PROSITE" id="PS01229">
    <property type="entry name" value="COF_2"/>
    <property type="match status" value="1"/>
</dbReference>